<sequence length="560" mass="64682">MSDNNEAIDEADATLNSPNNDTNIVALANMAVMQWKMGDREEAERLVNNLEELRGKADFSDKVLDAKAEMAYFYSRIGMKSSSLAVELFEEVVQERPREYSWKYSLALVLRRFTHINFRMYYQLSSEITSQMALRAFDLLVEIRNSDAPKIMKGRALTELGMLLEQAAFLPELKNATKGSKNRPTQAKLCFKKAVELAPRDVHVLTYSGKYFMKNDLEKSLELLERAIDIRPTTTAHHYLGNTYVKMAKVHQKRKSRQHFRGGSSMGRGQRKGKIKREIKRDTDFCFDRREICCQNVLFIGFKKLSSMNVNQACKLLGDDQYFRADDEHINASIRQRQSGGRKSASAVISRHHNHPDFQSWDYKMMIKSSIKPASIQLPDKRASFAQENYQHSITLSREDNPPAIYDLGVFYVLVGDDDEALNQFTILINQTEFLRNSLQIINAYEQSGLIYRRKKHRAKVKKAEEKHAAESRKMFQAALQMQCQFVSSIHTCVPDFKATRPSFFELCSAGKSKNSQEIQFEVARLFDMIKVYVDYLSVLKEMRGFRPRTPLTPSFWRQH</sequence>
<dbReference type="STRING" id="400727.A0A2T7PR29"/>
<evidence type="ECO:0000256" key="1">
    <source>
        <dbReference type="ARBA" id="ARBA00022737"/>
    </source>
</evidence>
<evidence type="ECO:0000313" key="5">
    <source>
        <dbReference type="EMBL" id="PVD35886.1"/>
    </source>
</evidence>
<dbReference type="AlphaFoldDB" id="A0A2T7PR29"/>
<accession>A0A2T7PR29</accession>
<evidence type="ECO:0000313" key="6">
    <source>
        <dbReference type="Proteomes" id="UP000245119"/>
    </source>
</evidence>
<organism evidence="5 6">
    <name type="scientific">Pomacea canaliculata</name>
    <name type="common">Golden apple snail</name>
    <dbReference type="NCBI Taxonomy" id="400727"/>
    <lineage>
        <taxon>Eukaryota</taxon>
        <taxon>Metazoa</taxon>
        <taxon>Spiralia</taxon>
        <taxon>Lophotrochozoa</taxon>
        <taxon>Mollusca</taxon>
        <taxon>Gastropoda</taxon>
        <taxon>Caenogastropoda</taxon>
        <taxon>Architaenioglossa</taxon>
        <taxon>Ampullarioidea</taxon>
        <taxon>Ampullariidae</taxon>
        <taxon>Pomacea</taxon>
    </lineage>
</organism>
<dbReference type="SUPFAM" id="SSF48452">
    <property type="entry name" value="TPR-like"/>
    <property type="match status" value="1"/>
</dbReference>
<protein>
    <submittedName>
        <fullName evidence="5">Uncharacterized protein</fullName>
    </submittedName>
</protein>
<dbReference type="GO" id="GO:0051607">
    <property type="term" value="P:defense response to virus"/>
    <property type="evidence" value="ECO:0007669"/>
    <property type="project" value="TreeGrafter"/>
</dbReference>
<dbReference type="EMBL" id="PZQS01000002">
    <property type="protein sequence ID" value="PVD35886.1"/>
    <property type="molecule type" value="Genomic_DNA"/>
</dbReference>
<dbReference type="Proteomes" id="UP000245119">
    <property type="component" value="Linkage Group LG2"/>
</dbReference>
<comment type="caution">
    <text evidence="5">The sequence shown here is derived from an EMBL/GenBank/DDBJ whole genome shotgun (WGS) entry which is preliminary data.</text>
</comment>
<name>A0A2T7PR29_POMCA</name>
<feature type="region of interest" description="Disordered" evidence="4">
    <location>
        <begin position="254"/>
        <end position="274"/>
    </location>
</feature>
<dbReference type="PANTHER" id="PTHR10271:SF0">
    <property type="entry name" value="INTERFERON-INDUCED PROTEIN WITH TETRATRICOPEPTIDE REPEATS 5"/>
    <property type="match status" value="1"/>
</dbReference>
<keyword evidence="6" id="KW-1185">Reference proteome</keyword>
<proteinExistence type="inferred from homology"/>
<dbReference type="PANTHER" id="PTHR10271">
    <property type="entry name" value="INTERFERON-INDUCED PROTEIN WITH TETRATRICOPEPTIDE REPEATS"/>
    <property type="match status" value="1"/>
</dbReference>
<dbReference type="Gene3D" id="1.25.40.10">
    <property type="entry name" value="Tetratricopeptide repeat domain"/>
    <property type="match status" value="2"/>
</dbReference>
<evidence type="ECO:0000256" key="2">
    <source>
        <dbReference type="ARBA" id="ARBA00022803"/>
    </source>
</evidence>
<dbReference type="GO" id="GO:0005829">
    <property type="term" value="C:cytosol"/>
    <property type="evidence" value="ECO:0007669"/>
    <property type="project" value="TreeGrafter"/>
</dbReference>
<comment type="similarity">
    <text evidence="3">Belongs to the IFIT family.</text>
</comment>
<evidence type="ECO:0000256" key="4">
    <source>
        <dbReference type="SAM" id="MobiDB-lite"/>
    </source>
</evidence>
<keyword evidence="1" id="KW-0677">Repeat</keyword>
<dbReference type="OrthoDB" id="6162739at2759"/>
<evidence type="ECO:0000256" key="3">
    <source>
        <dbReference type="ARBA" id="ARBA00038336"/>
    </source>
</evidence>
<dbReference type="InterPro" id="IPR011990">
    <property type="entry name" value="TPR-like_helical_dom_sf"/>
</dbReference>
<keyword evidence="2" id="KW-0802">TPR repeat</keyword>
<gene>
    <name evidence="5" type="ORF">C0Q70_02855</name>
</gene>
<reference evidence="5 6" key="1">
    <citation type="submission" date="2018-04" db="EMBL/GenBank/DDBJ databases">
        <title>The genome of golden apple snail Pomacea canaliculata provides insight into stress tolerance and invasive adaptation.</title>
        <authorList>
            <person name="Liu C."/>
            <person name="Liu B."/>
            <person name="Ren Y."/>
            <person name="Zhang Y."/>
            <person name="Wang H."/>
            <person name="Li S."/>
            <person name="Jiang F."/>
            <person name="Yin L."/>
            <person name="Zhang G."/>
            <person name="Qian W."/>
            <person name="Fan W."/>
        </authorList>
    </citation>
    <scope>NUCLEOTIDE SEQUENCE [LARGE SCALE GENOMIC DNA]</scope>
    <source>
        <strain evidence="5">SZHN2017</strain>
        <tissue evidence="5">Muscle</tissue>
    </source>
</reference>